<feature type="domain" description="C2H2-type" evidence="9">
    <location>
        <begin position="204"/>
        <end position="229"/>
    </location>
</feature>
<dbReference type="InterPro" id="IPR013087">
    <property type="entry name" value="Znf_C2H2_type"/>
</dbReference>
<keyword evidence="11" id="KW-1185">Reference proteome</keyword>
<dbReference type="Proteomes" id="UP001627154">
    <property type="component" value="Unassembled WGS sequence"/>
</dbReference>
<dbReference type="Gene3D" id="3.30.160.60">
    <property type="entry name" value="Classic Zinc Finger"/>
    <property type="match status" value="3"/>
</dbReference>
<evidence type="ECO:0000256" key="8">
    <source>
        <dbReference type="SAM" id="MobiDB-lite"/>
    </source>
</evidence>
<dbReference type="PANTHER" id="PTHR24388">
    <property type="entry name" value="ZINC FINGER PROTEIN"/>
    <property type="match status" value="1"/>
</dbReference>
<evidence type="ECO:0000256" key="3">
    <source>
        <dbReference type="ARBA" id="ARBA00022771"/>
    </source>
</evidence>
<dbReference type="SMART" id="SM00355">
    <property type="entry name" value="ZnF_C2H2"/>
    <property type="match status" value="5"/>
</dbReference>
<dbReference type="AlphaFoldDB" id="A0ABD2X8U0"/>
<evidence type="ECO:0000256" key="6">
    <source>
        <dbReference type="ARBA" id="ARBA00037948"/>
    </source>
</evidence>
<reference evidence="10 11" key="1">
    <citation type="journal article" date="2024" name="bioRxiv">
        <title>A reference genome for Trichogramma kaykai: A tiny desert-dwelling parasitoid wasp with competing sex-ratio distorters.</title>
        <authorList>
            <person name="Culotta J."/>
            <person name="Lindsey A.R."/>
        </authorList>
    </citation>
    <scope>NUCLEOTIDE SEQUENCE [LARGE SCALE GENOMIC DNA]</scope>
    <source>
        <strain evidence="10 11">KSX58</strain>
    </source>
</reference>
<accession>A0ABD2X8U0</accession>
<dbReference type="SUPFAM" id="SSF57667">
    <property type="entry name" value="beta-beta-alpha zinc fingers"/>
    <property type="match status" value="2"/>
</dbReference>
<comment type="caution">
    <text evidence="10">The sequence shown here is derived from an EMBL/GenBank/DDBJ whole genome shotgun (WGS) entry which is preliminary data.</text>
</comment>
<feature type="compositionally biased region" description="Basic and acidic residues" evidence="8">
    <location>
        <begin position="25"/>
        <end position="46"/>
    </location>
</feature>
<dbReference type="InterPro" id="IPR050527">
    <property type="entry name" value="Snail/Krueppel_Znf"/>
</dbReference>
<dbReference type="PROSITE" id="PS50157">
    <property type="entry name" value="ZINC_FINGER_C2H2_2"/>
    <property type="match status" value="3"/>
</dbReference>
<evidence type="ECO:0000256" key="1">
    <source>
        <dbReference type="ARBA" id="ARBA00022723"/>
    </source>
</evidence>
<feature type="region of interest" description="Disordered" evidence="8">
    <location>
        <begin position="1"/>
        <end position="46"/>
    </location>
</feature>
<sequence>MVSIESFDSAPRIKEAPDDTPIVENDGHSIDGTPRELALESEREDEKLNANITKPLDLRTNVASIGAEKIERKANASSDRGKKKDEGKRTVCPRQPCQVCGKLISMGNLQKHTNAHTADVCGLCKQKFESRYKLKRHLVAVHNDMHYTCDICNEKFLYKSGVKAHIERKHNFGEKHECKLCKKVYKQWTSLSDHVKSSHAGIRHECHRCQKTITLRSGLRKHIKSKHIN</sequence>
<dbReference type="PROSITE" id="PS00028">
    <property type="entry name" value="ZINC_FINGER_C2H2_1"/>
    <property type="match status" value="4"/>
</dbReference>
<feature type="compositionally biased region" description="Basic and acidic residues" evidence="8">
    <location>
        <begin position="69"/>
        <end position="89"/>
    </location>
</feature>
<keyword evidence="2" id="KW-0677">Repeat</keyword>
<protein>
    <recommendedName>
        <fullName evidence="9">C2H2-type domain-containing protein</fullName>
    </recommendedName>
</protein>
<evidence type="ECO:0000259" key="9">
    <source>
        <dbReference type="PROSITE" id="PS50157"/>
    </source>
</evidence>
<gene>
    <name evidence="10" type="ORF">TKK_005594</name>
</gene>
<keyword evidence="3 7" id="KW-0863">Zinc-finger</keyword>
<evidence type="ECO:0000313" key="10">
    <source>
        <dbReference type="EMBL" id="KAL3401293.1"/>
    </source>
</evidence>
<feature type="region of interest" description="Disordered" evidence="8">
    <location>
        <begin position="69"/>
        <end position="90"/>
    </location>
</feature>
<name>A0ABD2X8U0_9HYME</name>
<dbReference type="GO" id="GO:0008270">
    <property type="term" value="F:zinc ion binding"/>
    <property type="evidence" value="ECO:0007669"/>
    <property type="project" value="UniProtKB-KW"/>
</dbReference>
<comment type="similarity">
    <text evidence="6">Belongs to the snail C2H2-type zinc-finger protein family.</text>
</comment>
<keyword evidence="4" id="KW-0862">Zinc</keyword>
<evidence type="ECO:0000256" key="5">
    <source>
        <dbReference type="ARBA" id="ARBA00023242"/>
    </source>
</evidence>
<evidence type="ECO:0000256" key="2">
    <source>
        <dbReference type="ARBA" id="ARBA00022737"/>
    </source>
</evidence>
<feature type="domain" description="C2H2-type" evidence="9">
    <location>
        <begin position="176"/>
        <end position="204"/>
    </location>
</feature>
<dbReference type="Pfam" id="PF00096">
    <property type="entry name" value="zf-C2H2"/>
    <property type="match status" value="1"/>
</dbReference>
<evidence type="ECO:0000313" key="11">
    <source>
        <dbReference type="Proteomes" id="UP001627154"/>
    </source>
</evidence>
<feature type="domain" description="C2H2-type" evidence="9">
    <location>
        <begin position="147"/>
        <end position="176"/>
    </location>
</feature>
<proteinExistence type="inferred from homology"/>
<evidence type="ECO:0000256" key="4">
    <source>
        <dbReference type="ARBA" id="ARBA00022833"/>
    </source>
</evidence>
<dbReference type="EMBL" id="JBJJXI010000048">
    <property type="protein sequence ID" value="KAL3401293.1"/>
    <property type="molecule type" value="Genomic_DNA"/>
</dbReference>
<organism evidence="10 11">
    <name type="scientific">Trichogramma kaykai</name>
    <dbReference type="NCBI Taxonomy" id="54128"/>
    <lineage>
        <taxon>Eukaryota</taxon>
        <taxon>Metazoa</taxon>
        <taxon>Ecdysozoa</taxon>
        <taxon>Arthropoda</taxon>
        <taxon>Hexapoda</taxon>
        <taxon>Insecta</taxon>
        <taxon>Pterygota</taxon>
        <taxon>Neoptera</taxon>
        <taxon>Endopterygota</taxon>
        <taxon>Hymenoptera</taxon>
        <taxon>Apocrita</taxon>
        <taxon>Proctotrupomorpha</taxon>
        <taxon>Chalcidoidea</taxon>
        <taxon>Trichogrammatidae</taxon>
        <taxon>Trichogramma</taxon>
    </lineage>
</organism>
<dbReference type="InterPro" id="IPR036236">
    <property type="entry name" value="Znf_C2H2_sf"/>
</dbReference>
<evidence type="ECO:0000256" key="7">
    <source>
        <dbReference type="PROSITE-ProRule" id="PRU00042"/>
    </source>
</evidence>
<keyword evidence="1" id="KW-0479">Metal-binding</keyword>
<dbReference type="PANTHER" id="PTHR24388:SF104">
    <property type="entry name" value="AT-RICH BINDING PROTEIN-RELATED"/>
    <property type="match status" value="1"/>
</dbReference>
<keyword evidence="5" id="KW-0539">Nucleus</keyword>